<organism evidence="1 2">
    <name type="scientific">Reinekea marinisedimentorum</name>
    <dbReference type="NCBI Taxonomy" id="230495"/>
    <lineage>
        <taxon>Bacteria</taxon>
        <taxon>Pseudomonadati</taxon>
        <taxon>Pseudomonadota</taxon>
        <taxon>Gammaproteobacteria</taxon>
        <taxon>Oceanospirillales</taxon>
        <taxon>Saccharospirillaceae</taxon>
        <taxon>Reinekea</taxon>
    </lineage>
</organism>
<dbReference type="AlphaFoldDB" id="A0A4R3HV31"/>
<accession>A0A4R3HV31</accession>
<reference evidence="1 2" key="1">
    <citation type="submission" date="2019-03" db="EMBL/GenBank/DDBJ databases">
        <title>Genomic Encyclopedia of Archaeal and Bacterial Type Strains, Phase II (KMG-II): from individual species to whole genera.</title>
        <authorList>
            <person name="Goeker M."/>
        </authorList>
    </citation>
    <scope>NUCLEOTIDE SEQUENCE [LARGE SCALE GENOMIC DNA]</scope>
    <source>
        <strain evidence="1 2">DSM 15388</strain>
    </source>
</reference>
<proteinExistence type="predicted"/>
<dbReference type="OrthoDB" id="7348899at2"/>
<evidence type="ECO:0000313" key="1">
    <source>
        <dbReference type="EMBL" id="TCS37097.1"/>
    </source>
</evidence>
<sequence length="175" mass="20294">MATMSVQGIVEAENEPEMNIFVLDTDIETCARYHCDQHAIKMILESVQLLCTALNKKGFETPYKSTHVKHPCVLWVEESYDNFLWLQELTLALNREYRYRFEKPQDHKSISVLPKIEAFTFESKGLTPFPQAMPDEYKVPGDAVAAYRNFYNGDKLRFAKWTKRSVPGWVKVPVV</sequence>
<gene>
    <name evidence="1" type="ORF">BCF53_12115</name>
</gene>
<dbReference type="RefSeq" id="WP_132703519.1">
    <property type="nucleotide sequence ID" value="NZ_SLZR01000021.1"/>
</dbReference>
<protein>
    <submittedName>
        <fullName evidence="1">Uncharacterized protein</fullName>
    </submittedName>
</protein>
<name>A0A4R3HV31_9GAMM</name>
<dbReference type="Proteomes" id="UP000295793">
    <property type="component" value="Unassembled WGS sequence"/>
</dbReference>
<dbReference type="EMBL" id="SLZR01000021">
    <property type="protein sequence ID" value="TCS37097.1"/>
    <property type="molecule type" value="Genomic_DNA"/>
</dbReference>
<comment type="caution">
    <text evidence="1">The sequence shown here is derived from an EMBL/GenBank/DDBJ whole genome shotgun (WGS) entry which is preliminary data.</text>
</comment>
<evidence type="ECO:0000313" key="2">
    <source>
        <dbReference type="Proteomes" id="UP000295793"/>
    </source>
</evidence>
<keyword evidence="2" id="KW-1185">Reference proteome</keyword>